<dbReference type="GO" id="GO:0004029">
    <property type="term" value="F:aldehyde dehydrogenase (NAD+) activity"/>
    <property type="evidence" value="ECO:0007669"/>
    <property type="project" value="UniProtKB-ARBA"/>
</dbReference>
<evidence type="ECO:0000256" key="1">
    <source>
        <dbReference type="ARBA" id="ARBA00009986"/>
    </source>
</evidence>
<comment type="similarity">
    <text evidence="1 5">Belongs to the aldehyde dehydrogenase family.</text>
</comment>
<dbReference type="InterPro" id="IPR016163">
    <property type="entry name" value="Ald_DH_C"/>
</dbReference>
<evidence type="ECO:0000313" key="7">
    <source>
        <dbReference type="EMBL" id="RZC73043.1"/>
    </source>
</evidence>
<evidence type="ECO:0000256" key="5">
    <source>
        <dbReference type="RuleBase" id="RU003345"/>
    </source>
</evidence>
<dbReference type="EMBL" id="CM010722">
    <property type="protein sequence ID" value="RZC73043.1"/>
    <property type="molecule type" value="Genomic_DNA"/>
</dbReference>
<proteinExistence type="inferred from homology"/>
<dbReference type="FunFam" id="3.40.605.10:FF:000007">
    <property type="entry name" value="NAD/NADP-dependent betaine aldehyde dehydrogenase"/>
    <property type="match status" value="1"/>
</dbReference>
<feature type="domain" description="Aldehyde dehydrogenase" evidence="6">
    <location>
        <begin position="63"/>
        <end position="352"/>
    </location>
</feature>
<dbReference type="Gene3D" id="3.40.309.10">
    <property type="entry name" value="Aldehyde Dehydrogenase, Chain A, domain 2"/>
    <property type="match status" value="1"/>
</dbReference>
<dbReference type="Pfam" id="PF00171">
    <property type="entry name" value="Aldedh"/>
    <property type="match status" value="1"/>
</dbReference>
<dbReference type="Gramene" id="RZC73043">
    <property type="protein sequence ID" value="RZC73043"/>
    <property type="gene ID" value="C5167_048526"/>
</dbReference>
<dbReference type="PANTHER" id="PTHR43860:SF2">
    <property type="entry name" value="BETAINE ALDEHYDE DEHYDROGENASE-RELATED"/>
    <property type="match status" value="1"/>
</dbReference>
<reference evidence="7 8" key="1">
    <citation type="journal article" date="2018" name="Science">
        <title>The opium poppy genome and morphinan production.</title>
        <authorList>
            <person name="Guo L."/>
            <person name="Winzer T."/>
            <person name="Yang X."/>
            <person name="Li Y."/>
            <person name="Ning Z."/>
            <person name="He Z."/>
            <person name="Teodor R."/>
            <person name="Lu Y."/>
            <person name="Bowser T.A."/>
            <person name="Graham I.A."/>
            <person name="Ye K."/>
        </authorList>
    </citation>
    <scope>NUCLEOTIDE SEQUENCE [LARGE SCALE GENOMIC DNA]</scope>
    <source>
        <strain evidence="8">cv. HN1</strain>
        <tissue evidence="7">Leaves</tissue>
    </source>
</reference>
<keyword evidence="2 5" id="KW-0560">Oxidoreductase</keyword>
<protein>
    <recommendedName>
        <fullName evidence="6">Aldehyde dehydrogenase domain-containing protein</fullName>
    </recommendedName>
</protein>
<dbReference type="PROSITE" id="PS00687">
    <property type="entry name" value="ALDEHYDE_DEHYDR_GLU"/>
    <property type="match status" value="1"/>
</dbReference>
<dbReference type="InterPro" id="IPR015590">
    <property type="entry name" value="Aldehyde_DH_dom"/>
</dbReference>
<dbReference type="SUPFAM" id="SSF53720">
    <property type="entry name" value="ALDH-like"/>
    <property type="match status" value="1"/>
</dbReference>
<dbReference type="Gene3D" id="3.30.200.20">
    <property type="entry name" value="Phosphorylase Kinase, domain 1"/>
    <property type="match status" value="1"/>
</dbReference>
<evidence type="ECO:0000256" key="4">
    <source>
        <dbReference type="PROSITE-ProRule" id="PRU10007"/>
    </source>
</evidence>
<dbReference type="InterPro" id="IPR016161">
    <property type="entry name" value="Ald_DH/histidinol_DH"/>
</dbReference>
<evidence type="ECO:0000256" key="2">
    <source>
        <dbReference type="ARBA" id="ARBA00023002"/>
    </source>
</evidence>
<organism evidence="7 8">
    <name type="scientific">Papaver somniferum</name>
    <name type="common">Opium poppy</name>
    <dbReference type="NCBI Taxonomy" id="3469"/>
    <lineage>
        <taxon>Eukaryota</taxon>
        <taxon>Viridiplantae</taxon>
        <taxon>Streptophyta</taxon>
        <taxon>Embryophyta</taxon>
        <taxon>Tracheophyta</taxon>
        <taxon>Spermatophyta</taxon>
        <taxon>Magnoliopsida</taxon>
        <taxon>Ranunculales</taxon>
        <taxon>Papaveraceae</taxon>
        <taxon>Papaveroideae</taxon>
        <taxon>Papaver</taxon>
    </lineage>
</organism>
<evidence type="ECO:0000313" key="8">
    <source>
        <dbReference type="Proteomes" id="UP000316621"/>
    </source>
</evidence>
<sequence>MSCSSSVRPAESISVDTTTVPVVQSPVILPGQSATSPPSQGLKGISGKVCHICEEGGDNSDKAEGTAEDVELAVDAARKALSRNKGKDCPKDTGAFRAKDLRAIAAKVLERKSELARLEALDCGKPLDEEAWDMDDVAGCFEYYADLAEGLDANKKVPTNVPMETFKSHVRKEPIGVVGLITPWNYPLLIAIWKVAPALVAGCAAILKPSDSTSIEVGLPPCVINIVTGLGPEAGALLAAHPHVDKISFIGSTATGSRIMIAASQLVKPVTLELGGKSPIVIFEDTNLDKAAKWTMLLFLDKWSNVQCNISTYCTQKFLQRLVSWVKNVKVSDLEEGCRLVPVISGGQYQHCLTRTISRKDLFSLGLVFRDLFSNHKASVELQGIKGMWSLRASTDDPYITFLVGINLGGEQKKLDILSHDVFVKALVSGGRTSNLVKGRGRRSNFCGSSVAWKDDGSLVLIFSLTGSNDQDGHLSAGRNGVKRLRTVRHPNIISFLQSTEDDIFDGATPKHTTYIVTEPVMALSEMIKELGLEGHAWKALLDAAGVIKD</sequence>
<keyword evidence="3" id="KW-0520">NAD</keyword>
<dbReference type="InterPro" id="IPR029510">
    <property type="entry name" value="Ald_DH_CS_GLU"/>
</dbReference>
<feature type="active site" evidence="4">
    <location>
        <position position="273"/>
    </location>
</feature>
<evidence type="ECO:0000259" key="6">
    <source>
        <dbReference type="Pfam" id="PF00171"/>
    </source>
</evidence>
<accession>A0A4Y7KI74</accession>
<dbReference type="Gene3D" id="3.40.605.10">
    <property type="entry name" value="Aldehyde Dehydrogenase, Chain A, domain 1"/>
    <property type="match status" value="1"/>
</dbReference>
<evidence type="ECO:0000256" key="3">
    <source>
        <dbReference type="ARBA" id="ARBA00023027"/>
    </source>
</evidence>
<name>A0A4Y7KI74_PAPSO</name>
<keyword evidence="8" id="KW-1185">Reference proteome</keyword>
<dbReference type="AlphaFoldDB" id="A0A4Y7KI74"/>
<dbReference type="STRING" id="3469.A0A4Y7KI74"/>
<gene>
    <name evidence="7" type="ORF">C5167_048526</name>
</gene>
<dbReference type="InterPro" id="IPR016162">
    <property type="entry name" value="Ald_DH_N"/>
</dbReference>
<dbReference type="PANTHER" id="PTHR43860">
    <property type="entry name" value="BETAINE ALDEHYDE DEHYDROGENASE"/>
    <property type="match status" value="1"/>
</dbReference>
<dbReference type="Proteomes" id="UP000316621">
    <property type="component" value="Chromosome 8"/>
</dbReference>